<feature type="transmembrane region" description="Helical" evidence="6">
    <location>
        <begin position="220"/>
        <end position="241"/>
    </location>
</feature>
<dbReference type="EMBL" id="CP071462">
    <property type="protein sequence ID" value="QSW99640.1"/>
    <property type="molecule type" value="Genomic_DNA"/>
</dbReference>
<evidence type="ECO:0000313" key="7">
    <source>
        <dbReference type="EMBL" id="QSW99640.1"/>
    </source>
</evidence>
<evidence type="ECO:0000256" key="6">
    <source>
        <dbReference type="SAM" id="Phobius"/>
    </source>
</evidence>
<dbReference type="CDD" id="cd13128">
    <property type="entry name" value="MATE_Wzx_like"/>
    <property type="match status" value="1"/>
</dbReference>
<feature type="transmembrane region" description="Helical" evidence="6">
    <location>
        <begin position="148"/>
        <end position="166"/>
    </location>
</feature>
<evidence type="ECO:0000256" key="5">
    <source>
        <dbReference type="ARBA" id="ARBA00023136"/>
    </source>
</evidence>
<evidence type="ECO:0000256" key="3">
    <source>
        <dbReference type="ARBA" id="ARBA00022692"/>
    </source>
</evidence>
<feature type="transmembrane region" description="Helical" evidence="6">
    <location>
        <begin position="315"/>
        <end position="334"/>
    </location>
</feature>
<organism evidence="7 8">
    <name type="scientific">Haloterrigena alkaliphila</name>
    <dbReference type="NCBI Taxonomy" id="2816475"/>
    <lineage>
        <taxon>Archaea</taxon>
        <taxon>Methanobacteriati</taxon>
        <taxon>Methanobacteriota</taxon>
        <taxon>Stenosarchaea group</taxon>
        <taxon>Halobacteria</taxon>
        <taxon>Halobacteriales</taxon>
        <taxon>Natrialbaceae</taxon>
        <taxon>Haloterrigena</taxon>
    </lineage>
</organism>
<gene>
    <name evidence="7" type="ORF">J0X25_01365</name>
</gene>
<comment type="subcellular location">
    <subcellularLocation>
        <location evidence="1">Cell membrane</location>
        <topology evidence="1">Multi-pass membrane protein</topology>
    </subcellularLocation>
</comment>
<feature type="transmembrane region" description="Helical" evidence="6">
    <location>
        <begin position="354"/>
        <end position="373"/>
    </location>
</feature>
<feature type="transmembrane region" description="Helical" evidence="6">
    <location>
        <begin position="440"/>
        <end position="462"/>
    </location>
</feature>
<proteinExistence type="predicted"/>
<evidence type="ECO:0000313" key="8">
    <source>
        <dbReference type="Proteomes" id="UP000663203"/>
    </source>
</evidence>
<dbReference type="AlphaFoldDB" id="A0A8A2VG16"/>
<dbReference type="GeneID" id="63185912"/>
<dbReference type="GO" id="GO:0005886">
    <property type="term" value="C:plasma membrane"/>
    <property type="evidence" value="ECO:0007669"/>
    <property type="project" value="UniProtKB-SubCell"/>
</dbReference>
<sequence length="483" mass="52721">MKLGQTSIVYFLSRFLASFLGFIATIYFARLLGAEPLGIYYLVIGLVSWLAIAGKIGFSGAVKKRVSEGEEQEEYAIAGMALITAIFVIISVGILLFRPYVDSYIGYPATEFVVLFLFVTLSNAIVNSLLVGFHLVHVNGILSPTRTGGRVILQIGAVVAGLGLTGLFVGYVAGYAVVVLIGLSIALRRFDGFSLPQRRHFRSLFDYAKFSWLGSLQSRMFNYTDVIVLGIFVPSTLIGVYSIAWNVAQFLILFAGAISTTFFPEISELSSKRNTESVTDLVENALSYSGLLLIPGLVGGTIIGERLLRIYGEEFIQGTTILVVLIIANLIMSYQSQILNTLNAIDRPDLAFRANVVFVVGNLFLNVLLIYFYGWFGAAVATALSIAISLVVAHHYLQSIVDYAIPYTEISRQWIAAIVMGVIVYGGVHLENTYAVLGHNVATVILLVGIGASVYFVTLLGLSPRFRTTVDRNLPFNIPLARN</sequence>
<reference evidence="7 8" key="1">
    <citation type="submission" date="2021-03" db="EMBL/GenBank/DDBJ databases">
        <title>Haloterrigena longa sp. nov. and Haloterrigena limicola sp. nov., extremely halophilic archaea isolated from a salt lake.</title>
        <authorList>
            <person name="Henglin C."/>
        </authorList>
    </citation>
    <scope>NUCLEOTIDE SEQUENCE [LARGE SCALE GENOMIC DNA]</scope>
    <source>
        <strain evidence="7 8">KZCA68</strain>
    </source>
</reference>
<keyword evidence="4 6" id="KW-1133">Transmembrane helix</keyword>
<dbReference type="PANTHER" id="PTHR30250">
    <property type="entry name" value="PST FAMILY PREDICTED COLANIC ACID TRANSPORTER"/>
    <property type="match status" value="1"/>
</dbReference>
<dbReference type="RefSeq" id="WP_207289246.1">
    <property type="nucleotide sequence ID" value="NZ_CP071462.1"/>
</dbReference>
<dbReference type="InterPro" id="IPR002797">
    <property type="entry name" value="Polysacc_synth"/>
</dbReference>
<evidence type="ECO:0000256" key="1">
    <source>
        <dbReference type="ARBA" id="ARBA00004651"/>
    </source>
</evidence>
<feature type="transmembrane region" description="Helical" evidence="6">
    <location>
        <begin position="74"/>
        <end position="97"/>
    </location>
</feature>
<feature type="transmembrane region" description="Helical" evidence="6">
    <location>
        <begin position="39"/>
        <end position="62"/>
    </location>
</feature>
<dbReference type="Proteomes" id="UP000663203">
    <property type="component" value="Chromosome"/>
</dbReference>
<evidence type="ECO:0000256" key="4">
    <source>
        <dbReference type="ARBA" id="ARBA00022989"/>
    </source>
</evidence>
<keyword evidence="2" id="KW-1003">Cell membrane</keyword>
<feature type="transmembrane region" description="Helical" evidence="6">
    <location>
        <begin position="409"/>
        <end position="428"/>
    </location>
</feature>
<accession>A0A8A2VG16</accession>
<dbReference type="Pfam" id="PF01943">
    <property type="entry name" value="Polysacc_synt"/>
    <property type="match status" value="1"/>
</dbReference>
<keyword evidence="3 6" id="KW-0812">Transmembrane</keyword>
<feature type="transmembrane region" description="Helical" evidence="6">
    <location>
        <begin position="285"/>
        <end position="303"/>
    </location>
</feature>
<keyword evidence="5 6" id="KW-0472">Membrane</keyword>
<name>A0A8A2VG16_9EURY</name>
<protein>
    <submittedName>
        <fullName evidence="7">Flippase</fullName>
    </submittedName>
</protein>
<keyword evidence="8" id="KW-1185">Reference proteome</keyword>
<dbReference type="InterPro" id="IPR050833">
    <property type="entry name" value="Poly_Biosynth_Transport"/>
</dbReference>
<feature type="transmembrane region" description="Helical" evidence="6">
    <location>
        <begin position="379"/>
        <end position="397"/>
    </location>
</feature>
<dbReference type="KEGG" id="hakz:J0X25_01365"/>
<evidence type="ECO:0000256" key="2">
    <source>
        <dbReference type="ARBA" id="ARBA00022475"/>
    </source>
</evidence>
<feature type="transmembrane region" description="Helical" evidence="6">
    <location>
        <begin position="112"/>
        <end position="136"/>
    </location>
</feature>
<dbReference type="PANTHER" id="PTHR30250:SF28">
    <property type="entry name" value="POLYSACCHARIDE BIOSYNTHESIS PROTEIN"/>
    <property type="match status" value="1"/>
</dbReference>
<feature type="transmembrane region" description="Helical" evidence="6">
    <location>
        <begin position="12"/>
        <end position="33"/>
    </location>
</feature>